<dbReference type="PROSITE" id="PS51843">
    <property type="entry name" value="NR_LBD"/>
    <property type="match status" value="1"/>
</dbReference>
<dbReference type="CDD" id="cd06950">
    <property type="entry name" value="NR_LBD_Tlx_PNR_like"/>
    <property type="match status" value="1"/>
</dbReference>
<keyword evidence="21" id="KW-1185">Reference proteome</keyword>
<name>A0AAE1D566_9GAST</name>
<feature type="region of interest" description="Disordered" evidence="17">
    <location>
        <begin position="459"/>
        <end position="526"/>
    </location>
</feature>
<dbReference type="InterPro" id="IPR001628">
    <property type="entry name" value="Znf_hrmn_rcpt"/>
</dbReference>
<dbReference type="InterPro" id="IPR013088">
    <property type="entry name" value="Znf_NHR/GATA"/>
</dbReference>
<evidence type="ECO:0000256" key="9">
    <source>
        <dbReference type="ARBA" id="ARBA00023163"/>
    </source>
</evidence>
<dbReference type="SMART" id="SM00430">
    <property type="entry name" value="HOLI"/>
    <property type="match status" value="1"/>
</dbReference>
<dbReference type="InterPro" id="IPR050274">
    <property type="entry name" value="Nuclear_hormone_rcpt_NR2"/>
</dbReference>
<accession>A0AAE1D566</accession>
<dbReference type="Proteomes" id="UP001283361">
    <property type="component" value="Unassembled WGS sequence"/>
</dbReference>
<organism evidence="20 21">
    <name type="scientific">Elysia crispata</name>
    <name type="common">lettuce slug</name>
    <dbReference type="NCBI Taxonomy" id="231223"/>
    <lineage>
        <taxon>Eukaryota</taxon>
        <taxon>Metazoa</taxon>
        <taxon>Spiralia</taxon>
        <taxon>Lophotrochozoa</taxon>
        <taxon>Mollusca</taxon>
        <taxon>Gastropoda</taxon>
        <taxon>Heterobranchia</taxon>
        <taxon>Euthyneura</taxon>
        <taxon>Panpulmonata</taxon>
        <taxon>Sacoglossa</taxon>
        <taxon>Placobranchoidea</taxon>
        <taxon>Plakobranchidae</taxon>
        <taxon>Elysia</taxon>
    </lineage>
</organism>
<evidence type="ECO:0000259" key="18">
    <source>
        <dbReference type="PROSITE" id="PS51030"/>
    </source>
</evidence>
<dbReference type="GO" id="GO:0003700">
    <property type="term" value="F:DNA-binding transcription factor activity"/>
    <property type="evidence" value="ECO:0007669"/>
    <property type="project" value="InterPro"/>
</dbReference>
<protein>
    <recommendedName>
        <fullName evidence="13">Photoreceptor-specific nuclear receptor</fullName>
    </recommendedName>
    <alternativeName>
        <fullName evidence="14">Nuclear receptor subfamily 2 group E member 3</fullName>
    </alternativeName>
    <alternativeName>
        <fullName evidence="15">Retina-specific nuclear receptor</fullName>
    </alternativeName>
</protein>
<keyword evidence="5 16" id="KW-0862">Zinc</keyword>
<dbReference type="PRINTS" id="PR00047">
    <property type="entry name" value="STROIDFINGER"/>
</dbReference>
<dbReference type="EMBL" id="JAWDGP010005454">
    <property type="protein sequence ID" value="KAK3756868.1"/>
    <property type="molecule type" value="Genomic_DNA"/>
</dbReference>
<keyword evidence="6" id="KW-0832">Ubl conjugation</keyword>
<feature type="compositionally biased region" description="Low complexity" evidence="17">
    <location>
        <begin position="209"/>
        <end position="259"/>
    </location>
</feature>
<evidence type="ECO:0000256" key="13">
    <source>
        <dbReference type="ARBA" id="ARBA00071097"/>
    </source>
</evidence>
<evidence type="ECO:0000256" key="5">
    <source>
        <dbReference type="ARBA" id="ARBA00022833"/>
    </source>
</evidence>
<dbReference type="InterPro" id="IPR000536">
    <property type="entry name" value="Nucl_hrmn_rcpt_lig-bd"/>
</dbReference>
<evidence type="ECO:0000256" key="7">
    <source>
        <dbReference type="ARBA" id="ARBA00023015"/>
    </source>
</evidence>
<dbReference type="Pfam" id="PF00104">
    <property type="entry name" value="Hormone_recep"/>
    <property type="match status" value="1"/>
</dbReference>
<keyword evidence="9 16" id="KW-0804">Transcription</keyword>
<reference evidence="20" key="1">
    <citation type="journal article" date="2023" name="G3 (Bethesda)">
        <title>A reference genome for the long-term kleptoplast-retaining sea slug Elysia crispata morphotype clarki.</title>
        <authorList>
            <person name="Eastman K.E."/>
            <person name="Pendleton A.L."/>
            <person name="Shaikh M.A."/>
            <person name="Suttiyut T."/>
            <person name="Ogas R."/>
            <person name="Tomko P."/>
            <person name="Gavelis G."/>
            <person name="Widhalm J.R."/>
            <person name="Wisecaver J.H."/>
        </authorList>
    </citation>
    <scope>NUCLEOTIDE SEQUENCE</scope>
    <source>
        <strain evidence="20">ECLA1</strain>
    </source>
</reference>
<dbReference type="GO" id="GO:0005634">
    <property type="term" value="C:nucleus"/>
    <property type="evidence" value="ECO:0007669"/>
    <property type="project" value="UniProtKB-SubCell"/>
</dbReference>
<dbReference type="PANTHER" id="PTHR24083">
    <property type="entry name" value="NUCLEAR HORMONE RECEPTOR"/>
    <property type="match status" value="1"/>
</dbReference>
<evidence type="ECO:0000256" key="17">
    <source>
        <dbReference type="SAM" id="MobiDB-lite"/>
    </source>
</evidence>
<keyword evidence="2" id="KW-1017">Isopeptide bond</keyword>
<dbReference type="FunFam" id="3.30.50.10:FF:000028">
    <property type="entry name" value="Nuclear receptor subfamily 2, group E, member 3"/>
    <property type="match status" value="1"/>
</dbReference>
<dbReference type="SUPFAM" id="SSF57716">
    <property type="entry name" value="Glucocorticoid receptor-like (DNA-binding domain)"/>
    <property type="match status" value="1"/>
</dbReference>
<evidence type="ECO:0000256" key="14">
    <source>
        <dbReference type="ARBA" id="ARBA00079595"/>
    </source>
</evidence>
<dbReference type="Gene3D" id="1.10.565.10">
    <property type="entry name" value="Retinoid X Receptor"/>
    <property type="match status" value="1"/>
</dbReference>
<feature type="domain" description="NR LBD" evidence="19">
    <location>
        <begin position="491"/>
        <end position="734"/>
    </location>
</feature>
<keyword evidence="10 16" id="KW-0675">Receptor</keyword>
<dbReference type="PRINTS" id="PR00398">
    <property type="entry name" value="STRDHORMONER"/>
</dbReference>
<dbReference type="SMART" id="SM00399">
    <property type="entry name" value="ZnF_C4"/>
    <property type="match status" value="1"/>
</dbReference>
<evidence type="ECO:0000256" key="2">
    <source>
        <dbReference type="ARBA" id="ARBA00022499"/>
    </source>
</evidence>
<evidence type="ECO:0000259" key="19">
    <source>
        <dbReference type="PROSITE" id="PS51843"/>
    </source>
</evidence>
<evidence type="ECO:0000256" key="11">
    <source>
        <dbReference type="ARBA" id="ARBA00023242"/>
    </source>
</evidence>
<evidence type="ECO:0000313" key="21">
    <source>
        <dbReference type="Proteomes" id="UP001283361"/>
    </source>
</evidence>
<evidence type="ECO:0000256" key="4">
    <source>
        <dbReference type="ARBA" id="ARBA00022771"/>
    </source>
</evidence>
<keyword evidence="11 16" id="KW-0539">Nucleus</keyword>
<evidence type="ECO:0000256" key="12">
    <source>
        <dbReference type="ARBA" id="ARBA00053319"/>
    </source>
</evidence>
<comment type="caution">
    <text evidence="20">The sequence shown here is derived from an EMBL/GenBank/DDBJ whole genome shotgun (WGS) entry which is preliminary data.</text>
</comment>
<keyword evidence="3 16" id="KW-0479">Metal-binding</keyword>
<dbReference type="InterPro" id="IPR035500">
    <property type="entry name" value="NHR-like_dom_sf"/>
</dbReference>
<dbReference type="PROSITE" id="PS51030">
    <property type="entry name" value="NUCLEAR_REC_DBD_2"/>
    <property type="match status" value="1"/>
</dbReference>
<comment type="similarity">
    <text evidence="16">Belongs to the nuclear hormone receptor family.</text>
</comment>
<feature type="domain" description="Nuclear receptor" evidence="18">
    <location>
        <begin position="322"/>
        <end position="398"/>
    </location>
</feature>
<evidence type="ECO:0000256" key="8">
    <source>
        <dbReference type="ARBA" id="ARBA00023125"/>
    </source>
</evidence>
<feature type="region of interest" description="Disordered" evidence="17">
    <location>
        <begin position="203"/>
        <end position="271"/>
    </location>
</feature>
<gene>
    <name evidence="20" type="ORF">RRG08_027846</name>
</gene>
<dbReference type="SUPFAM" id="SSF48508">
    <property type="entry name" value="Nuclear receptor ligand-binding domain"/>
    <property type="match status" value="1"/>
</dbReference>
<dbReference type="InterPro" id="IPR001723">
    <property type="entry name" value="Nuclear_hrmn_rcpt"/>
</dbReference>
<feature type="compositionally biased region" description="Basic residues" evidence="17">
    <location>
        <begin position="492"/>
        <end position="509"/>
    </location>
</feature>
<dbReference type="AlphaFoldDB" id="A0AAE1D566"/>
<dbReference type="Pfam" id="PF00105">
    <property type="entry name" value="zf-C4"/>
    <property type="match status" value="1"/>
</dbReference>
<evidence type="ECO:0000313" key="20">
    <source>
        <dbReference type="EMBL" id="KAK3756868.1"/>
    </source>
</evidence>
<dbReference type="PROSITE" id="PS00031">
    <property type="entry name" value="NUCLEAR_REC_DBD_1"/>
    <property type="match status" value="1"/>
</dbReference>
<comment type="function">
    <text evidence="12">Orphan nuclear receptor of retinal photoreceptor cells. Transcriptional factor that is an activator of rod development and repressor of cone development. Binds the promoter region of a number of rod- and cone-specific genes, including rhodopsin, M- and S-opsin and rod-specific phosphodiesterase beta subunit. Enhances rhodopsin expression. Represses M- and S-cone opsin expression.</text>
</comment>
<evidence type="ECO:0000256" key="15">
    <source>
        <dbReference type="ARBA" id="ARBA00082944"/>
    </source>
</evidence>
<keyword evidence="8 16" id="KW-0238">DNA-binding</keyword>
<dbReference type="FunFam" id="1.10.565.10:FF:000022">
    <property type="entry name" value="Nuclear receptor subfamily 2 group E member 3"/>
    <property type="match status" value="1"/>
</dbReference>
<keyword evidence="4 16" id="KW-0863">Zinc-finger</keyword>
<dbReference type="GO" id="GO:0045944">
    <property type="term" value="P:positive regulation of transcription by RNA polymerase II"/>
    <property type="evidence" value="ECO:0007669"/>
    <property type="project" value="UniProtKB-ARBA"/>
</dbReference>
<evidence type="ECO:0000256" key="3">
    <source>
        <dbReference type="ARBA" id="ARBA00022723"/>
    </source>
</evidence>
<evidence type="ECO:0000256" key="16">
    <source>
        <dbReference type="RuleBase" id="RU004334"/>
    </source>
</evidence>
<evidence type="ECO:0000256" key="1">
    <source>
        <dbReference type="ARBA" id="ARBA00004123"/>
    </source>
</evidence>
<dbReference type="GO" id="GO:0043565">
    <property type="term" value="F:sequence-specific DNA binding"/>
    <property type="evidence" value="ECO:0007669"/>
    <property type="project" value="InterPro"/>
</dbReference>
<dbReference type="Gene3D" id="3.30.50.10">
    <property type="entry name" value="Erythroid Transcription Factor GATA-1, subunit A"/>
    <property type="match status" value="1"/>
</dbReference>
<comment type="subcellular location">
    <subcellularLocation>
        <location evidence="1 16">Nucleus</location>
    </subcellularLocation>
</comment>
<dbReference type="CDD" id="cd06970">
    <property type="entry name" value="NR_DBD_PNR"/>
    <property type="match status" value="1"/>
</dbReference>
<evidence type="ECO:0000256" key="6">
    <source>
        <dbReference type="ARBA" id="ARBA00022843"/>
    </source>
</evidence>
<proteinExistence type="inferred from homology"/>
<sequence>MNDCVVCVNKSCGENVPYELGTGPGDRAGVVAARTVEVGTTSSTNRYACGVLARRVLESHAPLAMIDVILPQGLGWPGGTRAERGGFEGKKSGEVKERIIAHPLSSRAHPAPPTVWSPGEWALSARDIESQLLPASLSQARCYKRPRLEPAQLYVTHRVCALDPGRRMDTRFDHVAIPAFNLPLAAPHALFLPQAIDLHRPAAQASIGSRSPSLSPQRRSPPVSSTAAANSKTSATTSSSLSSSINTSVVSSSSRTPSPVQRPLCPPSPGVSGVTGVSVSVGQGELVSTEICAVGSPRGSESSLSPCPGSAGGGPIKKNTPGLLCVVCGDTSSGKHYGILACNGCSGFFKRSVRRKLIYRCQAGTGMCNVDKAHRNQCQACRLKKCIQMGMNKDAVQNERQPRNTAQVREDQIETELEHPLVPSNATVSATHPAFSPGAGHRFIASLMSVDAPLAGAVHRKGEHEDTGEENIDVTSVDSGERPRSPGSQQQHHQHHQHLQHYHHKHLHNHINNNNNNNNGSSNSNNQSAALYLESALYPPGHETLYECSARLLFMAVKWAKNLPSFANLPFRDQVVLLEEAWSELFLLCAIQWSMPMEACPLFAIPDHLPPVVTASKVSPFSDMRVLQDVMSRFKAVQVDPAEFACLKAIVLFKSDARSLKDPHQVESLQDQAQVMLGQHIRGQHPTQPFRFGRLLLVLPTLRYVPSDRIERLFFGRTLGNTPMEKILCDMFKS</sequence>
<feature type="compositionally biased region" description="Low complexity" evidence="17">
    <location>
        <begin position="510"/>
        <end position="526"/>
    </location>
</feature>
<evidence type="ECO:0000256" key="10">
    <source>
        <dbReference type="ARBA" id="ARBA00023170"/>
    </source>
</evidence>
<keyword evidence="7 16" id="KW-0805">Transcription regulation</keyword>
<dbReference type="GO" id="GO:0008270">
    <property type="term" value="F:zinc ion binding"/>
    <property type="evidence" value="ECO:0007669"/>
    <property type="project" value="UniProtKB-KW"/>
</dbReference>